<dbReference type="PRINTS" id="PR00385">
    <property type="entry name" value="P450"/>
</dbReference>
<dbReference type="Pfam" id="PF00067">
    <property type="entry name" value="p450"/>
    <property type="match status" value="1"/>
</dbReference>
<evidence type="ECO:0000256" key="4">
    <source>
        <dbReference type="ARBA" id="ARBA00023004"/>
    </source>
</evidence>
<keyword evidence="3 5" id="KW-0560">Oxidoreductase</keyword>
<dbReference type="InterPro" id="IPR001128">
    <property type="entry name" value="Cyt_P450"/>
</dbReference>
<accession>A0ABP0TT65</accession>
<feature type="transmembrane region" description="Helical" evidence="6">
    <location>
        <begin position="12"/>
        <end position="34"/>
    </location>
</feature>
<keyword evidence="6" id="KW-1133">Transmembrane helix</keyword>
<sequence length="528" mass="60236">MADIVVKWSQLITPIDLTLVLVLLLLMIVFHNFFRHSYYKKLKRAPGPFPLWPLLGNLPLLHKLPHQDFYNLSKTYGDIMELKLGSICTVIISSPRLAKEVFNTHDQAFSFRPLPTTLNSFTYGGRSAGWTYKIDDYWQSLRKMEVLQLFSPKSLIASKHVRDEEISSLIHDVFEDCKEGEPTNMRTRLFDTSMNMMTRLLFGERYFGLKLSDKKSEEFKDIILKELAIAGIFNIGDFVPLLRPFDLQGITSQLKKLRLKIDQFFDEMIQDRLKQNGLNDSKDFLNAMLSLPKTHGFGDRLGDNTIKAILNESILAGTDTTATTTEWAIAELLKHPQFAQKAQEELDDVVGFERVVDESDLPQLKYLQAIVKETFRLHPPAPLLLPHENIEAREVGGYHIPPKTLLYVNVWAIHRDSSIYENPLEFNPKRFVGSNIELKGKDFQLLPFGSGRRVCPGLPFGLITVQMGLARFLHSFTVRLPKGESSQDMDMTEVFSITTPKEIPLHVVATARLPLHLYVAPQFTTCGN</sequence>
<dbReference type="PROSITE" id="PS00086">
    <property type="entry name" value="CYTOCHROME_P450"/>
    <property type="match status" value="1"/>
</dbReference>
<dbReference type="CDD" id="cd20618">
    <property type="entry name" value="CYP71_clan"/>
    <property type="match status" value="1"/>
</dbReference>
<keyword evidence="6" id="KW-0472">Membrane</keyword>
<keyword evidence="5" id="KW-0503">Monooxygenase</keyword>
<keyword evidence="8" id="KW-1185">Reference proteome</keyword>
<dbReference type="InterPro" id="IPR017972">
    <property type="entry name" value="Cyt_P450_CS"/>
</dbReference>
<dbReference type="InterPro" id="IPR002401">
    <property type="entry name" value="Cyt_P450_E_grp-I"/>
</dbReference>
<dbReference type="PRINTS" id="PR00463">
    <property type="entry name" value="EP450I"/>
</dbReference>
<keyword evidence="6" id="KW-0812">Transmembrane</keyword>
<reference evidence="7" key="1">
    <citation type="submission" date="2024-02" db="EMBL/GenBank/DDBJ databases">
        <authorList>
            <consortium name="ELIXIR-Norway"/>
            <consortium name="Elixir Norway"/>
        </authorList>
    </citation>
    <scope>NUCLEOTIDE SEQUENCE</scope>
</reference>
<keyword evidence="4 5" id="KW-0408">Iron</keyword>
<protein>
    <recommendedName>
        <fullName evidence="9">Cytochrome P450</fullName>
    </recommendedName>
</protein>
<gene>
    <name evidence="7" type="ORF">CSSPTR1EN2_LOCUS7153</name>
</gene>
<evidence type="ECO:0000313" key="8">
    <source>
        <dbReference type="Proteomes" id="UP001497512"/>
    </source>
</evidence>
<keyword evidence="2 5" id="KW-0479">Metal-binding</keyword>
<evidence type="ECO:0000256" key="1">
    <source>
        <dbReference type="ARBA" id="ARBA00010617"/>
    </source>
</evidence>
<evidence type="ECO:0000313" key="7">
    <source>
        <dbReference type="EMBL" id="CAK9203972.1"/>
    </source>
</evidence>
<comment type="similarity">
    <text evidence="1 5">Belongs to the cytochrome P450 family.</text>
</comment>
<evidence type="ECO:0000256" key="6">
    <source>
        <dbReference type="SAM" id="Phobius"/>
    </source>
</evidence>
<dbReference type="SUPFAM" id="SSF48264">
    <property type="entry name" value="Cytochrome P450"/>
    <property type="match status" value="1"/>
</dbReference>
<name>A0ABP0TT65_9BRYO</name>
<evidence type="ECO:0000256" key="5">
    <source>
        <dbReference type="RuleBase" id="RU000461"/>
    </source>
</evidence>
<evidence type="ECO:0000256" key="3">
    <source>
        <dbReference type="ARBA" id="ARBA00023002"/>
    </source>
</evidence>
<dbReference type="InterPro" id="IPR036396">
    <property type="entry name" value="Cyt_P450_sf"/>
</dbReference>
<dbReference type="PANTHER" id="PTHR47944">
    <property type="entry name" value="CYTOCHROME P450 98A9"/>
    <property type="match status" value="1"/>
</dbReference>
<keyword evidence="5" id="KW-0349">Heme</keyword>
<proteinExistence type="inferred from homology"/>
<dbReference type="Gene3D" id="1.10.630.10">
    <property type="entry name" value="Cytochrome P450"/>
    <property type="match status" value="1"/>
</dbReference>
<evidence type="ECO:0000256" key="2">
    <source>
        <dbReference type="ARBA" id="ARBA00022723"/>
    </source>
</evidence>
<dbReference type="PANTHER" id="PTHR47944:SF16">
    <property type="entry name" value="CYTOCHROME P450 FAMILY 1 SUBFAMILY A POLYPEPTIDE 1"/>
    <property type="match status" value="1"/>
</dbReference>
<organism evidence="7 8">
    <name type="scientific">Sphagnum troendelagicum</name>
    <dbReference type="NCBI Taxonomy" id="128251"/>
    <lineage>
        <taxon>Eukaryota</taxon>
        <taxon>Viridiplantae</taxon>
        <taxon>Streptophyta</taxon>
        <taxon>Embryophyta</taxon>
        <taxon>Bryophyta</taxon>
        <taxon>Sphagnophytina</taxon>
        <taxon>Sphagnopsida</taxon>
        <taxon>Sphagnales</taxon>
        <taxon>Sphagnaceae</taxon>
        <taxon>Sphagnum</taxon>
    </lineage>
</organism>
<evidence type="ECO:0008006" key="9">
    <source>
        <dbReference type="Google" id="ProtNLM"/>
    </source>
</evidence>
<dbReference type="EMBL" id="OZ019906">
    <property type="protein sequence ID" value="CAK9203972.1"/>
    <property type="molecule type" value="Genomic_DNA"/>
</dbReference>
<dbReference type="Proteomes" id="UP001497512">
    <property type="component" value="Chromosome 14"/>
</dbReference>